<sequence length="1181" mass="130813">MAGGRFSVRCLLLGIYTFFVLKAYCTTHWVVTEDDKIQAQMDSIFQLRRPYDFLALAQQEQRAMQVESLKRELVSQKSQIDRNEDKDTQLEERIYRTDSDCVLAGRPLTEFDLYASTVVNMESAGIRLEEHLGPPPGESEALLEPECVLTFELPFSMMAYEHLEGVRSRDNLTASIEEELSAVGGEGNVSVWGHRVAVGLAKNATSWVLYSLATQYWRVKAEPYQAVECVRRALHFAPRHFRYIPKVHLGNILHRARRSDEAVLVLHAAIDHFRNSPMAHITLGNVYATLAFYNVSVLCFENALYMSPGDQSLRRRKHAVLCHSKLEAALENQHQSLQRTLGELRDYQKRHEEWLSLQQKLLLEQATPEMKLESRLEYEEQKIRESTDGRGQDCFQYQQDGHTFLSCNMRRDQLEQRGSPSELLLDLQSLLHTVESEALRLGQHVLKRKPLLMSQMPQITPLHPAKTYRNGGGTGVLDMALGEGFPTAEQCEKAAPLPQWDDFPSVFLPAENKGFSVDRFLSDDIDVSFSEEHPLPWHPPICERLTDTVEGIDDIPGIKERHTLTTRSRDPHAVPYLLKYGHQGMEAEIGQRISSAMKKGVGPQWLLYNLAGLYWRVHGNLYNGIECLRRAVATAPEEWRDVPLVNLAALLYTAGHIDDALTLTLQAMSVADHEPETNFLLANLYCGKGNLTGAWHHYERVLAASPTHSSALQYLTALACHTRPPRSTHPLPTCQNQHGGMEEGVCTTDGGCQATLDTAAEDKNELEEVISIDLDNEAEEEVEEVEDEKEKGIEKEKEEEVEEGEALGSTDLEMTEDSTKEIEDPQGPDTKVTSTNKQIHVRIGVSTEESAASFSASGSESVGGSNSFSSGSSSSTGGSSSGSSSSSSNGSNGSGSTGGSSSSSSSSSSSFMGGSDTAVVEDDPLPDVLLRVRERVASPPPPPHVCDRANKLSDVKHFTSTWLSVSAKSIDIAEYLVPSPAVGTQLEEPICRGDLPASMHTLDHLAGIRHRHLLPHFPEMGLREALQTLTDRTPVSVDLMATRIARSLAKNETSWVVATAAALYWRVVGSGERAVDCLRHTLHYAPRHMKDIPLISLANILHRAGLYNNALVVANMALEISPKFVVIHFTMANIYAAKGDMEKATAFYQSTLALQSSFEPARDRLRAIQCATLGDENSAKN</sequence>
<comment type="caution">
    <text evidence="3">The sequence shown here is derived from an EMBL/GenBank/DDBJ whole genome shotgun (WGS) entry which is preliminary data.</text>
</comment>
<name>A0AAW0US12_SCYPA</name>
<dbReference type="GO" id="GO:0015629">
    <property type="term" value="C:actin cytoskeleton"/>
    <property type="evidence" value="ECO:0007669"/>
    <property type="project" value="TreeGrafter"/>
</dbReference>
<keyword evidence="4" id="KW-1185">Reference proteome</keyword>
<feature type="compositionally biased region" description="Basic and acidic residues" evidence="2">
    <location>
        <begin position="788"/>
        <end position="798"/>
    </location>
</feature>
<organism evidence="3 4">
    <name type="scientific">Scylla paramamosain</name>
    <name type="common">Mud crab</name>
    <dbReference type="NCBI Taxonomy" id="85552"/>
    <lineage>
        <taxon>Eukaryota</taxon>
        <taxon>Metazoa</taxon>
        <taxon>Ecdysozoa</taxon>
        <taxon>Arthropoda</taxon>
        <taxon>Crustacea</taxon>
        <taxon>Multicrustacea</taxon>
        <taxon>Malacostraca</taxon>
        <taxon>Eumalacostraca</taxon>
        <taxon>Eucarida</taxon>
        <taxon>Decapoda</taxon>
        <taxon>Pleocyemata</taxon>
        <taxon>Brachyura</taxon>
        <taxon>Eubrachyura</taxon>
        <taxon>Portunoidea</taxon>
        <taxon>Portunidae</taxon>
        <taxon>Portuninae</taxon>
        <taxon>Scylla</taxon>
    </lineage>
</organism>
<dbReference type="SUPFAM" id="SSF48452">
    <property type="entry name" value="TPR-like"/>
    <property type="match status" value="1"/>
</dbReference>
<dbReference type="PANTHER" id="PTHR16091:SF1">
    <property type="entry name" value="TETRATRICOPEPTIDE REPEAT PROTEIN 17"/>
    <property type="match status" value="1"/>
</dbReference>
<feature type="compositionally biased region" description="Low complexity" evidence="2">
    <location>
        <begin position="899"/>
        <end position="915"/>
    </location>
</feature>
<feature type="region of interest" description="Disordered" evidence="2">
    <location>
        <begin position="777"/>
        <end position="838"/>
    </location>
</feature>
<reference evidence="3 4" key="1">
    <citation type="submission" date="2023-03" db="EMBL/GenBank/DDBJ databases">
        <title>High-quality genome of Scylla paramamosain provides insights in environmental adaptation.</title>
        <authorList>
            <person name="Zhang L."/>
        </authorList>
    </citation>
    <scope>NUCLEOTIDE SEQUENCE [LARGE SCALE GENOMIC DNA]</scope>
    <source>
        <strain evidence="3">LZ_2023a</strain>
        <tissue evidence="3">Muscle</tissue>
    </source>
</reference>
<dbReference type="InterPro" id="IPR019734">
    <property type="entry name" value="TPR_rpt"/>
</dbReference>
<dbReference type="AlphaFoldDB" id="A0AAW0US12"/>
<keyword evidence="1" id="KW-0175">Coiled coil</keyword>
<dbReference type="EMBL" id="JARAKH010000007">
    <property type="protein sequence ID" value="KAK8402914.1"/>
    <property type="molecule type" value="Genomic_DNA"/>
</dbReference>
<dbReference type="Proteomes" id="UP001487740">
    <property type="component" value="Unassembled WGS sequence"/>
</dbReference>
<dbReference type="SMART" id="SM00028">
    <property type="entry name" value="TPR"/>
    <property type="match status" value="8"/>
</dbReference>
<dbReference type="PANTHER" id="PTHR16091">
    <property type="entry name" value="TTC17 PROTEIN"/>
    <property type="match status" value="1"/>
</dbReference>
<evidence type="ECO:0008006" key="5">
    <source>
        <dbReference type="Google" id="ProtNLM"/>
    </source>
</evidence>
<accession>A0AAW0US12</accession>
<feature type="coiled-coil region" evidence="1">
    <location>
        <begin position="56"/>
        <end position="86"/>
    </location>
</feature>
<feature type="compositionally biased region" description="Low complexity" evidence="2">
    <location>
        <begin position="855"/>
        <end position="891"/>
    </location>
</feature>
<dbReference type="InterPro" id="IPR011990">
    <property type="entry name" value="TPR-like_helical_dom_sf"/>
</dbReference>
<dbReference type="GO" id="GO:0030041">
    <property type="term" value="P:actin filament polymerization"/>
    <property type="evidence" value="ECO:0007669"/>
    <property type="project" value="TreeGrafter"/>
</dbReference>
<evidence type="ECO:0000313" key="4">
    <source>
        <dbReference type="Proteomes" id="UP001487740"/>
    </source>
</evidence>
<evidence type="ECO:0000256" key="2">
    <source>
        <dbReference type="SAM" id="MobiDB-lite"/>
    </source>
</evidence>
<dbReference type="GO" id="GO:0005737">
    <property type="term" value="C:cytoplasm"/>
    <property type="evidence" value="ECO:0007669"/>
    <property type="project" value="TreeGrafter"/>
</dbReference>
<gene>
    <name evidence="3" type="ORF">O3P69_000887</name>
</gene>
<proteinExistence type="predicted"/>
<dbReference type="InterPro" id="IPR052630">
    <property type="entry name" value="TTC17"/>
</dbReference>
<feature type="compositionally biased region" description="Acidic residues" evidence="2">
    <location>
        <begin position="777"/>
        <end position="787"/>
    </location>
</feature>
<dbReference type="FunFam" id="1.25.40.10:FF:000830">
    <property type="entry name" value="Tetratricopeptide repeat protein"/>
    <property type="match status" value="1"/>
</dbReference>
<dbReference type="Gene3D" id="1.25.40.10">
    <property type="entry name" value="Tetratricopeptide repeat domain"/>
    <property type="match status" value="3"/>
</dbReference>
<feature type="region of interest" description="Disordered" evidence="2">
    <location>
        <begin position="855"/>
        <end position="921"/>
    </location>
</feature>
<evidence type="ECO:0000256" key="1">
    <source>
        <dbReference type="SAM" id="Coils"/>
    </source>
</evidence>
<evidence type="ECO:0000313" key="3">
    <source>
        <dbReference type="EMBL" id="KAK8402914.1"/>
    </source>
</evidence>
<protein>
    <recommendedName>
        <fullName evidence="5">Tetratricopeptide repeat protein 17</fullName>
    </recommendedName>
</protein>